<comment type="similarity">
    <text evidence="1">Belongs to the universal ribosomal protein uS15 family.</text>
</comment>
<feature type="region of interest" description="Disordered" evidence="4">
    <location>
        <begin position="1"/>
        <end position="63"/>
    </location>
</feature>
<dbReference type="GO" id="GO:0005730">
    <property type="term" value="C:nucleolus"/>
    <property type="evidence" value="ECO:0007669"/>
    <property type="project" value="TreeGrafter"/>
</dbReference>
<evidence type="ECO:0000256" key="2">
    <source>
        <dbReference type="ARBA" id="ARBA00022980"/>
    </source>
</evidence>
<accession>A0A0L0CZZ4</accession>
<sequence>MGRMYGKGKGISSSTLPYKRKQPTKKGQTPSQIGATLRDNYGISTENILKRTRKDKDVSPDLF</sequence>
<evidence type="ECO:0000313" key="6">
    <source>
        <dbReference type="EMBL" id="KNC37766.1"/>
    </source>
</evidence>
<name>A0A0L0CZZ4_PLAFA</name>
<keyword evidence="2 6" id="KW-0689">Ribosomal protein</keyword>
<dbReference type="OrthoDB" id="623277at2759"/>
<keyword evidence="3" id="KW-0687">Ribonucleoprotein</keyword>
<protein>
    <submittedName>
        <fullName evidence="6">Ribosomal protein S13</fullName>
    </submittedName>
</protein>
<reference evidence="7" key="2">
    <citation type="submission" date="2015-07" db="EMBL/GenBank/DDBJ databases">
        <title>The genome sequence of Plasmodium falciparum RAJ116.</title>
        <authorList>
            <consortium name="The Broad Institute Genome Sequencing Platform"/>
            <person name="Volkman S.K."/>
            <person name="Neafsey D.E."/>
            <person name="Dash A.P."/>
            <person name="Chitnis C.E."/>
            <person name="Hartl D.L."/>
            <person name="Young S.K."/>
            <person name="Kodira C.D."/>
            <person name="Zeng Q."/>
            <person name="Koehrsen M."/>
            <person name="Godfrey P."/>
            <person name="Alvarado L."/>
            <person name="Berlin A."/>
            <person name="Borenstein D."/>
            <person name="Chen Z."/>
            <person name="Engels R."/>
            <person name="Freedman E."/>
            <person name="Gellesch M."/>
            <person name="Goldberg J."/>
            <person name="Griggs A."/>
            <person name="Gujja S."/>
            <person name="Heiman D."/>
            <person name="Hepburn T."/>
            <person name="Howarth C."/>
            <person name="Jen D."/>
            <person name="Larson L."/>
            <person name="Lewis B."/>
            <person name="Mehta T."/>
            <person name="Park D."/>
            <person name="Pearson M."/>
            <person name="Roberts A."/>
            <person name="Saif S."/>
            <person name="Shea T."/>
            <person name="Shenoy N."/>
            <person name="Sisk P."/>
            <person name="Stolte C."/>
            <person name="Sykes S."/>
            <person name="Walk T."/>
            <person name="White J."/>
            <person name="Yandava C."/>
            <person name="Wirth D.F."/>
            <person name="Nusbaum C."/>
            <person name="Birren B."/>
        </authorList>
    </citation>
    <scope>NUCLEOTIDE SEQUENCE [LARGE SCALE GENOMIC DNA]</scope>
    <source>
        <strain evidence="7">RAJ116</strain>
    </source>
</reference>
<evidence type="ECO:0000313" key="7">
    <source>
        <dbReference type="Proteomes" id="UP000054566"/>
    </source>
</evidence>
<gene>
    <name evidence="6" type="ORF">PFLG_01815</name>
</gene>
<dbReference type="InterPro" id="IPR012606">
    <property type="entry name" value="Ribosomal_uS15_N"/>
</dbReference>
<dbReference type="PANTHER" id="PTHR11885">
    <property type="entry name" value="RIBOSOMAL PROTEIN S15P/S13E"/>
    <property type="match status" value="1"/>
</dbReference>
<proteinExistence type="inferred from homology"/>
<evidence type="ECO:0000256" key="1">
    <source>
        <dbReference type="ARBA" id="ARBA00008434"/>
    </source>
</evidence>
<dbReference type="GO" id="GO:0003735">
    <property type="term" value="F:structural constituent of ribosome"/>
    <property type="evidence" value="ECO:0007669"/>
    <property type="project" value="InterPro"/>
</dbReference>
<organism evidence="6 7">
    <name type="scientific">Plasmodium falciparum RAJ116</name>
    <dbReference type="NCBI Taxonomy" id="580058"/>
    <lineage>
        <taxon>Eukaryota</taxon>
        <taxon>Sar</taxon>
        <taxon>Alveolata</taxon>
        <taxon>Apicomplexa</taxon>
        <taxon>Aconoidasida</taxon>
        <taxon>Haemosporida</taxon>
        <taxon>Plasmodiidae</taxon>
        <taxon>Plasmodium</taxon>
        <taxon>Plasmodium (Laverania)</taxon>
    </lineage>
</organism>
<evidence type="ECO:0000256" key="4">
    <source>
        <dbReference type="SAM" id="MobiDB-lite"/>
    </source>
</evidence>
<dbReference type="SMART" id="SM01386">
    <property type="entry name" value="Ribosomal_S13_N"/>
    <property type="match status" value="1"/>
</dbReference>
<evidence type="ECO:0000259" key="5">
    <source>
        <dbReference type="SMART" id="SM01386"/>
    </source>
</evidence>
<dbReference type="AlphaFoldDB" id="A0A0L0CZZ4"/>
<feature type="compositionally biased region" description="Basic and acidic residues" evidence="4">
    <location>
        <begin position="54"/>
        <end position="63"/>
    </location>
</feature>
<dbReference type="GO" id="GO:0006412">
    <property type="term" value="P:translation"/>
    <property type="evidence" value="ECO:0007669"/>
    <property type="project" value="InterPro"/>
</dbReference>
<dbReference type="Proteomes" id="UP000054566">
    <property type="component" value="Unassembled WGS sequence"/>
</dbReference>
<feature type="domain" description="Small ribosomal subunit protein uS15 N-terminal" evidence="5">
    <location>
        <begin position="1"/>
        <end position="43"/>
    </location>
</feature>
<feature type="compositionally biased region" description="Polar residues" evidence="4">
    <location>
        <begin position="25"/>
        <end position="34"/>
    </location>
</feature>
<dbReference type="GO" id="GO:0022627">
    <property type="term" value="C:cytosolic small ribosomal subunit"/>
    <property type="evidence" value="ECO:0007669"/>
    <property type="project" value="TreeGrafter"/>
</dbReference>
<dbReference type="InterPro" id="IPR023029">
    <property type="entry name" value="Ribosomal_uS15_arc_euk"/>
</dbReference>
<dbReference type="Gene3D" id="4.10.860.130">
    <property type="match status" value="1"/>
</dbReference>
<dbReference type="EMBL" id="GG664675">
    <property type="protein sequence ID" value="KNC37766.1"/>
    <property type="molecule type" value="Genomic_DNA"/>
</dbReference>
<dbReference type="PANTHER" id="PTHR11885:SF6">
    <property type="entry name" value="SMALL RIBOSOMAL SUBUNIT PROTEIN US15"/>
    <property type="match status" value="1"/>
</dbReference>
<dbReference type="Pfam" id="PF08069">
    <property type="entry name" value="Ribosomal_S13_N"/>
    <property type="match status" value="2"/>
</dbReference>
<reference evidence="7" key="1">
    <citation type="submission" date="2015-07" db="EMBL/GenBank/DDBJ databases">
        <title>Annotation of Plasmodium falciparum RAJ116.</title>
        <authorList>
            <consortium name="The Broad Institute Genome Sequencing Platform"/>
            <person name="Volkman S.K."/>
            <person name="Neafsey D.E."/>
            <person name="Dash A.P."/>
            <person name="Chitnis C.E."/>
            <person name="Hartl D.L."/>
            <person name="Young S.K."/>
            <person name="Zeng Q."/>
            <person name="Koehrsen M."/>
            <person name="Alvarado L."/>
            <person name="Berlin A."/>
            <person name="Borenstein D."/>
            <person name="Chapman S.B."/>
            <person name="Chen Z."/>
            <person name="Engels R."/>
            <person name="Freedman E."/>
            <person name="Gellesch M."/>
            <person name="Goldberg J."/>
            <person name="Griggs A."/>
            <person name="Gujja S."/>
            <person name="Heilman E.R."/>
            <person name="Heiman D.I."/>
            <person name="Howarth C."/>
            <person name="Jen D."/>
            <person name="Larson L."/>
            <person name="Mehta T."/>
            <person name="Neiman D."/>
            <person name="Park D."/>
            <person name="Pearson M."/>
            <person name="Roberts A."/>
            <person name="Saif S."/>
            <person name="Shea T."/>
            <person name="Shenoy N."/>
            <person name="Sisk P."/>
            <person name="Stolte C."/>
            <person name="Sykes S."/>
            <person name="Walk T."/>
            <person name="White J."/>
            <person name="Yandava C."/>
            <person name="Haas B."/>
            <person name="Henn M.R."/>
            <person name="Nusbaum C."/>
            <person name="Birren B."/>
        </authorList>
    </citation>
    <scope>NUCLEOTIDE SEQUENCE [LARGE SCALE GENOMIC DNA]</scope>
    <source>
        <strain evidence="7">RAJ116</strain>
    </source>
</reference>
<dbReference type="GO" id="GO:0070181">
    <property type="term" value="F:small ribosomal subunit rRNA binding"/>
    <property type="evidence" value="ECO:0007669"/>
    <property type="project" value="TreeGrafter"/>
</dbReference>
<evidence type="ECO:0000256" key="3">
    <source>
        <dbReference type="ARBA" id="ARBA00023274"/>
    </source>
</evidence>